<keyword evidence="1" id="KW-0732">Signal</keyword>
<proteinExistence type="predicted"/>
<dbReference type="EMBL" id="OX597828">
    <property type="protein sequence ID" value="CAI9734186.1"/>
    <property type="molecule type" value="Genomic_DNA"/>
</dbReference>
<keyword evidence="3" id="KW-1185">Reference proteome</keyword>
<dbReference type="AlphaFoldDB" id="A0AA36BIC4"/>
<evidence type="ECO:0000313" key="2">
    <source>
        <dbReference type="EMBL" id="CAI9734186.1"/>
    </source>
</evidence>
<name>A0AA36BIC4_OCTVU</name>
<sequence length="95" mass="10468">MKAANSSILGFLIVLIALTMLSQASPRGMTRRSILLALDAHKNEISTAYVITNQNTLTIIGISLEEKITIAIHFIKLDFSKMIFGTVQKGVNFME</sequence>
<reference evidence="2" key="1">
    <citation type="submission" date="2023-08" db="EMBL/GenBank/DDBJ databases">
        <authorList>
            <person name="Alioto T."/>
            <person name="Alioto T."/>
            <person name="Gomez Garrido J."/>
        </authorList>
    </citation>
    <scope>NUCLEOTIDE SEQUENCE</scope>
</reference>
<gene>
    <name evidence="2" type="ORF">OCTVUL_1B021004</name>
</gene>
<evidence type="ECO:0000313" key="3">
    <source>
        <dbReference type="Proteomes" id="UP001162480"/>
    </source>
</evidence>
<dbReference type="Proteomes" id="UP001162480">
    <property type="component" value="Chromosome 15"/>
</dbReference>
<organism evidence="2 3">
    <name type="scientific">Octopus vulgaris</name>
    <name type="common">Common octopus</name>
    <dbReference type="NCBI Taxonomy" id="6645"/>
    <lineage>
        <taxon>Eukaryota</taxon>
        <taxon>Metazoa</taxon>
        <taxon>Spiralia</taxon>
        <taxon>Lophotrochozoa</taxon>
        <taxon>Mollusca</taxon>
        <taxon>Cephalopoda</taxon>
        <taxon>Coleoidea</taxon>
        <taxon>Octopodiformes</taxon>
        <taxon>Octopoda</taxon>
        <taxon>Incirrata</taxon>
        <taxon>Octopodidae</taxon>
        <taxon>Octopus</taxon>
    </lineage>
</organism>
<accession>A0AA36BIC4</accession>
<feature type="signal peptide" evidence="1">
    <location>
        <begin position="1"/>
        <end position="24"/>
    </location>
</feature>
<feature type="chain" id="PRO_5041417561" evidence="1">
    <location>
        <begin position="25"/>
        <end position="95"/>
    </location>
</feature>
<evidence type="ECO:0000256" key="1">
    <source>
        <dbReference type="SAM" id="SignalP"/>
    </source>
</evidence>
<protein>
    <submittedName>
        <fullName evidence="2">Uncharacterized protein</fullName>
    </submittedName>
</protein>